<dbReference type="InterPro" id="IPR013087">
    <property type="entry name" value="Znf_C2H2_type"/>
</dbReference>
<dbReference type="EMBL" id="KZ678128">
    <property type="protein sequence ID" value="PSN74836.1"/>
    <property type="molecule type" value="Genomic_DNA"/>
</dbReference>
<evidence type="ECO:0000313" key="3">
    <source>
        <dbReference type="EMBL" id="PSN74836.1"/>
    </source>
</evidence>
<dbReference type="SMART" id="SM00355">
    <property type="entry name" value="ZnF_C2H2"/>
    <property type="match status" value="2"/>
</dbReference>
<proteinExistence type="predicted"/>
<dbReference type="Proteomes" id="UP000240883">
    <property type="component" value="Unassembled WGS sequence"/>
</dbReference>
<accession>A0A2T2PBB7</accession>
<feature type="compositionally biased region" description="Basic and acidic residues" evidence="1">
    <location>
        <begin position="179"/>
        <end position="197"/>
    </location>
</feature>
<gene>
    <name evidence="3" type="ORF">BS50DRAFT_567613</name>
</gene>
<sequence>MAHKRSLSDSVPTDMSDLQDAERPSKFALVDDDDDEAPASKHQPQHQHPQEHPSIPTHITPTQTPRCEVCKKRFPSPHTLDLHFAEYHNLIVAMQRERGEKTYACLVEGCDKVCGSPQKRRLHCIDKHGFQKQYDFTIIKNGIDGRLDLLIPDRRWNQGGKAGEQKAAAGGAGDGEPMDVARDLDQTKPVSKDEIKNAPRAPVQLSGRKAGLPEKLEKPGHGRGGGGRSYADAPGTAQKTPETSIPPAKESASPSEVTSDPMDSLSSSMSALAFIPRSVQNRALGRTKP</sequence>
<feature type="compositionally biased region" description="Low complexity" evidence="1">
    <location>
        <begin position="259"/>
        <end position="273"/>
    </location>
</feature>
<keyword evidence="4" id="KW-1185">Reference proteome</keyword>
<dbReference type="AlphaFoldDB" id="A0A2T2PBB7"/>
<dbReference type="PANTHER" id="PTHR21354">
    <property type="entry name" value="ZINC FINGER PROTEIN 511"/>
    <property type="match status" value="1"/>
</dbReference>
<dbReference type="InterPro" id="IPR039258">
    <property type="entry name" value="ZNF511"/>
</dbReference>
<feature type="domain" description="C2H2-type" evidence="2">
    <location>
        <begin position="67"/>
        <end position="88"/>
    </location>
</feature>
<dbReference type="PROSITE" id="PS00028">
    <property type="entry name" value="ZINC_FINGER_C2H2_1"/>
    <property type="match status" value="1"/>
</dbReference>
<dbReference type="OrthoDB" id="18440at2759"/>
<feature type="region of interest" description="Disordered" evidence="1">
    <location>
        <begin position="158"/>
        <end position="289"/>
    </location>
</feature>
<feature type="region of interest" description="Disordered" evidence="1">
    <location>
        <begin position="1"/>
        <end position="61"/>
    </location>
</feature>
<evidence type="ECO:0000259" key="2">
    <source>
        <dbReference type="PROSITE" id="PS00028"/>
    </source>
</evidence>
<protein>
    <recommendedName>
        <fullName evidence="2">C2H2-type domain-containing protein</fullName>
    </recommendedName>
</protein>
<name>A0A2T2PBB7_CORCC</name>
<evidence type="ECO:0000313" key="4">
    <source>
        <dbReference type="Proteomes" id="UP000240883"/>
    </source>
</evidence>
<reference evidence="3 4" key="1">
    <citation type="journal article" date="2018" name="Front. Microbiol.">
        <title>Genome-Wide Analysis of Corynespora cassiicola Leaf Fall Disease Putative Effectors.</title>
        <authorList>
            <person name="Lopez D."/>
            <person name="Ribeiro S."/>
            <person name="Label P."/>
            <person name="Fumanal B."/>
            <person name="Venisse J.S."/>
            <person name="Kohler A."/>
            <person name="de Oliveira R.R."/>
            <person name="Labutti K."/>
            <person name="Lipzen A."/>
            <person name="Lail K."/>
            <person name="Bauer D."/>
            <person name="Ohm R.A."/>
            <person name="Barry K.W."/>
            <person name="Spatafora J."/>
            <person name="Grigoriev I.V."/>
            <person name="Martin F.M."/>
            <person name="Pujade-Renaud V."/>
        </authorList>
    </citation>
    <scope>NUCLEOTIDE SEQUENCE [LARGE SCALE GENOMIC DNA]</scope>
    <source>
        <strain evidence="3 4">Philippines</strain>
    </source>
</reference>
<dbReference type="PANTHER" id="PTHR21354:SF0">
    <property type="entry name" value="ZINC FINGER PROTEIN 511"/>
    <property type="match status" value="1"/>
</dbReference>
<organism evidence="3 4">
    <name type="scientific">Corynespora cassiicola Philippines</name>
    <dbReference type="NCBI Taxonomy" id="1448308"/>
    <lineage>
        <taxon>Eukaryota</taxon>
        <taxon>Fungi</taxon>
        <taxon>Dikarya</taxon>
        <taxon>Ascomycota</taxon>
        <taxon>Pezizomycotina</taxon>
        <taxon>Dothideomycetes</taxon>
        <taxon>Pleosporomycetidae</taxon>
        <taxon>Pleosporales</taxon>
        <taxon>Corynesporascaceae</taxon>
        <taxon>Corynespora</taxon>
    </lineage>
</organism>
<evidence type="ECO:0000256" key="1">
    <source>
        <dbReference type="SAM" id="MobiDB-lite"/>
    </source>
</evidence>
<feature type="compositionally biased region" description="Basic and acidic residues" evidence="1">
    <location>
        <begin position="211"/>
        <end position="220"/>
    </location>
</feature>